<dbReference type="AlphaFoldDB" id="A0A1H1QHA3"/>
<feature type="domain" description="C-methyltransferase" evidence="1">
    <location>
        <begin position="232"/>
        <end position="389"/>
    </location>
</feature>
<dbReference type="Gene3D" id="3.40.50.720">
    <property type="entry name" value="NAD(P)-binding Rossmann-like Domain"/>
    <property type="match status" value="1"/>
</dbReference>
<reference evidence="3" key="1">
    <citation type="submission" date="2016-10" db="EMBL/GenBank/DDBJ databases">
        <authorList>
            <person name="Varghese N."/>
            <person name="Submissions S."/>
        </authorList>
    </citation>
    <scope>NUCLEOTIDE SEQUENCE [LARGE SCALE GENOMIC DNA]</scope>
    <source>
        <strain evidence="3">GAS369</strain>
    </source>
</reference>
<evidence type="ECO:0000313" key="2">
    <source>
        <dbReference type="EMBL" id="SDS22911.1"/>
    </source>
</evidence>
<dbReference type="EMBL" id="LT629750">
    <property type="protein sequence ID" value="SDS22911.1"/>
    <property type="molecule type" value="Genomic_DNA"/>
</dbReference>
<proteinExistence type="predicted"/>
<organism evidence="2 3">
    <name type="scientific">Bradyrhizobium canariense</name>
    <dbReference type="NCBI Taxonomy" id="255045"/>
    <lineage>
        <taxon>Bacteria</taxon>
        <taxon>Pseudomonadati</taxon>
        <taxon>Pseudomonadota</taxon>
        <taxon>Alphaproteobacteria</taxon>
        <taxon>Hyphomicrobiales</taxon>
        <taxon>Nitrobacteraceae</taxon>
        <taxon>Bradyrhizobium</taxon>
    </lineage>
</organism>
<dbReference type="Pfam" id="PF08484">
    <property type="entry name" value="Methyltransf_14"/>
    <property type="match status" value="1"/>
</dbReference>
<dbReference type="SUPFAM" id="SSF53335">
    <property type="entry name" value="S-adenosyl-L-methionine-dependent methyltransferases"/>
    <property type="match status" value="1"/>
</dbReference>
<accession>A0A1H1QHA3</accession>
<sequence length="398" mass="43826">MAGMPIGTPNFQVPDAGVDDPVFRTAVPLELYLCRECGHLQILHVGNPEIQYRHYVYTTSISLGLREHFATYANDVIGRYAIAPDSLIVELGSNDGSLLGFFRERGMRVLGVDPAVDIARRATEAGIETIADFFTDEVGADIRKTRGAASVVIANNMIANVDNLDSLVIGIRNVLAPDGIFVFETQYGVDVTEKNLLDTVYHEHLSYFNIKPLTRFFARLGMELIDVQHIWTKGGSIRVTVQLAGGPRQRSPEVARFVAEEDRLGVEQPSYYAAYVRRIAAIRDELVALADACHARGQSVAGYGVSVGTTTLLPQFGLEGKIDFLVDDDPRKGTVMAGPGYDIPILPPTALYERKPAIVVVFAWRYVDPIRSKHPRYFADGGKFVVPLPTIAFIDRAD</sequence>
<protein>
    <submittedName>
        <fullName evidence="2">Putative zinc binding domain-containing protein</fullName>
    </submittedName>
</protein>
<dbReference type="Proteomes" id="UP000243904">
    <property type="component" value="Chromosome I"/>
</dbReference>
<dbReference type="PANTHER" id="PTHR43861:SF5">
    <property type="entry name" value="BLL5978 PROTEIN"/>
    <property type="match status" value="1"/>
</dbReference>
<evidence type="ECO:0000259" key="1">
    <source>
        <dbReference type="Pfam" id="PF08484"/>
    </source>
</evidence>
<dbReference type="InterPro" id="IPR029063">
    <property type="entry name" value="SAM-dependent_MTases_sf"/>
</dbReference>
<keyword evidence="3" id="KW-1185">Reference proteome</keyword>
<evidence type="ECO:0000313" key="3">
    <source>
        <dbReference type="Proteomes" id="UP000243904"/>
    </source>
</evidence>
<name>A0A1H1QHA3_9BRAD</name>
<dbReference type="Gene3D" id="3.40.50.150">
    <property type="entry name" value="Vaccinia Virus protein VP39"/>
    <property type="match status" value="1"/>
</dbReference>
<dbReference type="InterPro" id="IPR013691">
    <property type="entry name" value="MeTrfase_14"/>
</dbReference>
<dbReference type="Gene3D" id="6.10.250.3100">
    <property type="match status" value="1"/>
</dbReference>
<dbReference type="PANTHER" id="PTHR43861">
    <property type="entry name" value="TRANS-ACONITATE 2-METHYLTRANSFERASE-RELATED"/>
    <property type="match status" value="1"/>
</dbReference>
<gene>
    <name evidence="2" type="ORF">SAMN05444158_1407</name>
</gene>
<dbReference type="Pfam" id="PF13489">
    <property type="entry name" value="Methyltransf_23"/>
    <property type="match status" value="1"/>
</dbReference>